<dbReference type="Gene3D" id="3.90.550.10">
    <property type="entry name" value="Spore Coat Polysaccharide Biosynthesis Protein SpsA, Chain A"/>
    <property type="match status" value="1"/>
</dbReference>
<keyword evidence="1" id="KW-1133">Transmembrane helix</keyword>
<dbReference type="EMBL" id="BLLK01000051">
    <property type="protein sequence ID" value="GFH55741.1"/>
    <property type="molecule type" value="Genomic_DNA"/>
</dbReference>
<keyword evidence="1" id="KW-0472">Membrane</keyword>
<dbReference type="InterPro" id="IPR050587">
    <property type="entry name" value="GNT1/Glycosyltrans_8"/>
</dbReference>
<protein>
    <recommendedName>
        <fullName evidence="4">Hexosyltransferase</fullName>
    </recommendedName>
</protein>
<evidence type="ECO:0000313" key="2">
    <source>
        <dbReference type="EMBL" id="GFH55741.1"/>
    </source>
</evidence>
<evidence type="ECO:0000256" key="1">
    <source>
        <dbReference type="SAM" id="Phobius"/>
    </source>
</evidence>
<accession>A0AAD3HA17</accession>
<reference evidence="2 3" key="1">
    <citation type="journal article" date="2021" name="Sci. Rep.">
        <title>The genome of the diatom Chaetoceros tenuissimus carries an ancient integrated fragment of an extant virus.</title>
        <authorList>
            <person name="Hongo Y."/>
            <person name="Kimura K."/>
            <person name="Takaki Y."/>
            <person name="Yoshida Y."/>
            <person name="Baba S."/>
            <person name="Kobayashi G."/>
            <person name="Nagasaki K."/>
            <person name="Hano T."/>
            <person name="Tomaru Y."/>
        </authorList>
    </citation>
    <scope>NUCLEOTIDE SEQUENCE [LARGE SCALE GENOMIC DNA]</scope>
    <source>
        <strain evidence="2 3">NIES-3715</strain>
    </source>
</reference>
<name>A0AAD3HA17_9STRA</name>
<keyword evidence="3" id="KW-1185">Reference proteome</keyword>
<dbReference type="AlphaFoldDB" id="A0AAD3HA17"/>
<evidence type="ECO:0000313" key="3">
    <source>
        <dbReference type="Proteomes" id="UP001054902"/>
    </source>
</evidence>
<proteinExistence type="predicted"/>
<gene>
    <name evidence="2" type="ORF">CTEN210_12217</name>
</gene>
<comment type="caution">
    <text evidence="2">The sequence shown here is derived from an EMBL/GenBank/DDBJ whole genome shotgun (WGS) entry which is preliminary data.</text>
</comment>
<sequence length="489" mass="57453">MRTQQKQKSTPRRVEMLFIGISIFFVMFIGMLNSKALGTVYNQEPMNVEEVKKEELNVEKDQKSTKNLCQPSLNTTEPSSPYAYVWVMGGINENKPAYKGFIWDILISARLLCRTGSTADKWLYVRLSPESNREEIPEEDRKLLTAHGIRIIHLKKSRTESFGQITYDKFHILNMTDYKRVMFLDADTIPLTNMDYFFHLSDPDHKDTPTILKPFFLYATLKEPCQGGMYMVEPSTWMYEKYVETVKDQHEKAKDLPYPHFNKGIGWGYHFKQHRDHWESISANMTRWSFYAAHIDQGLMFYLAKYIYKDVSIAIGNKLQNWKPAKGIARRKPILDSLYFDILEKYQPPLLAYQFYCDKYKFDRANYLSIGKEWKCHPPYDSIAHFAGGSKPWQKTFSLYRLQPSTIRRMKRTYSANLYAPTNLWWQELVAMNDEYKLGIDLEHWNTKVLPLMEESPLGARALYKDQAEVIANVGQDIEEHKEMVVRSE</sequence>
<organism evidence="2 3">
    <name type="scientific">Chaetoceros tenuissimus</name>
    <dbReference type="NCBI Taxonomy" id="426638"/>
    <lineage>
        <taxon>Eukaryota</taxon>
        <taxon>Sar</taxon>
        <taxon>Stramenopiles</taxon>
        <taxon>Ochrophyta</taxon>
        <taxon>Bacillariophyta</taxon>
        <taxon>Coscinodiscophyceae</taxon>
        <taxon>Chaetocerotophycidae</taxon>
        <taxon>Chaetocerotales</taxon>
        <taxon>Chaetocerotaceae</taxon>
        <taxon>Chaetoceros</taxon>
    </lineage>
</organism>
<dbReference type="Proteomes" id="UP001054902">
    <property type="component" value="Unassembled WGS sequence"/>
</dbReference>
<dbReference type="SUPFAM" id="SSF53448">
    <property type="entry name" value="Nucleotide-diphospho-sugar transferases"/>
    <property type="match status" value="1"/>
</dbReference>
<dbReference type="InterPro" id="IPR029044">
    <property type="entry name" value="Nucleotide-diphossugar_trans"/>
</dbReference>
<keyword evidence="1" id="KW-0812">Transmembrane</keyword>
<evidence type="ECO:0008006" key="4">
    <source>
        <dbReference type="Google" id="ProtNLM"/>
    </source>
</evidence>
<dbReference type="PANTHER" id="PTHR11183">
    <property type="entry name" value="GLYCOGENIN SUBFAMILY MEMBER"/>
    <property type="match status" value="1"/>
</dbReference>
<feature type="transmembrane region" description="Helical" evidence="1">
    <location>
        <begin position="12"/>
        <end position="32"/>
    </location>
</feature>